<dbReference type="OrthoDB" id="192769at2"/>
<dbReference type="Pfam" id="PF07978">
    <property type="entry name" value="NIPSNAP"/>
    <property type="match status" value="1"/>
</dbReference>
<dbReference type="Proteomes" id="UP000253209">
    <property type="component" value="Unassembled WGS sequence"/>
</dbReference>
<name>A0A367GNR8_9SPHI</name>
<sequence length="261" mass="29620">MKFKALGTLISAIFLSSLISKVYGGVAKGDFYQVKVYHYKTASQFNSLQHYLKDAYLPALHRNGIKHAGVFNTMHNDTVDRRIYVFIPFKNLNDIELLDAKLSKDAKYKADAKDYLDAPHDTAPYSRLEVILLKAFAGMPQPAVPALSAPKSGRIYELRSYESATEKYHINKVSMFNEGDEIGIFSRLGFNAVFYGSVISGHNMPNLMYMTAFANKDERDKHWNEFIVDAAWKTLSAKPEYKNNVSHIDITFLQAAEYSDF</sequence>
<keyword evidence="3" id="KW-1185">Reference proteome</keyword>
<protein>
    <submittedName>
        <fullName evidence="2">NIPSNAP family containing protein</fullName>
    </submittedName>
</protein>
<evidence type="ECO:0000313" key="3">
    <source>
        <dbReference type="Proteomes" id="UP000253209"/>
    </source>
</evidence>
<dbReference type="RefSeq" id="WP_114004757.1">
    <property type="nucleotide sequence ID" value="NZ_QGDC01000004.1"/>
</dbReference>
<dbReference type="InterPro" id="IPR012577">
    <property type="entry name" value="NIPSNAP"/>
</dbReference>
<evidence type="ECO:0000313" key="2">
    <source>
        <dbReference type="EMBL" id="RCH55134.1"/>
    </source>
</evidence>
<gene>
    <name evidence="2" type="ORF">DJ568_08055</name>
</gene>
<organism evidence="2 3">
    <name type="scientific">Mucilaginibacter hurinus</name>
    <dbReference type="NCBI Taxonomy" id="2201324"/>
    <lineage>
        <taxon>Bacteria</taxon>
        <taxon>Pseudomonadati</taxon>
        <taxon>Bacteroidota</taxon>
        <taxon>Sphingobacteriia</taxon>
        <taxon>Sphingobacteriales</taxon>
        <taxon>Sphingobacteriaceae</taxon>
        <taxon>Mucilaginibacter</taxon>
    </lineage>
</organism>
<dbReference type="SUPFAM" id="SSF54909">
    <property type="entry name" value="Dimeric alpha+beta barrel"/>
    <property type="match status" value="1"/>
</dbReference>
<dbReference type="EMBL" id="QGDC01000004">
    <property type="protein sequence ID" value="RCH55134.1"/>
    <property type="molecule type" value="Genomic_DNA"/>
</dbReference>
<dbReference type="Gene3D" id="3.30.70.100">
    <property type="match status" value="2"/>
</dbReference>
<accession>A0A367GNR8</accession>
<evidence type="ECO:0000259" key="1">
    <source>
        <dbReference type="Pfam" id="PF07978"/>
    </source>
</evidence>
<comment type="caution">
    <text evidence="2">The sequence shown here is derived from an EMBL/GenBank/DDBJ whole genome shotgun (WGS) entry which is preliminary data.</text>
</comment>
<dbReference type="InterPro" id="IPR011008">
    <property type="entry name" value="Dimeric_a/b-barrel"/>
</dbReference>
<dbReference type="AlphaFoldDB" id="A0A367GNR8"/>
<reference evidence="2 3" key="1">
    <citation type="submission" date="2018-05" db="EMBL/GenBank/DDBJ databases">
        <title>Mucilaginibacter hurinus sp. nov., isolated from briquette warehouse soil.</title>
        <authorList>
            <person name="Choi L."/>
        </authorList>
    </citation>
    <scope>NUCLEOTIDE SEQUENCE [LARGE SCALE GENOMIC DNA]</scope>
    <source>
        <strain evidence="2 3">ZR32</strain>
    </source>
</reference>
<proteinExistence type="predicted"/>
<feature type="domain" description="NIPSNAP" evidence="1">
    <location>
        <begin position="156"/>
        <end position="259"/>
    </location>
</feature>